<dbReference type="Pfam" id="PF13411">
    <property type="entry name" value="MerR_1"/>
    <property type="match status" value="1"/>
</dbReference>
<feature type="domain" description="HTH merR-type" evidence="2">
    <location>
        <begin position="5"/>
        <end position="76"/>
    </location>
</feature>
<reference evidence="3" key="2">
    <citation type="journal article" date="2021" name="PeerJ">
        <title>Extensive microbial diversity within the chicken gut microbiome revealed by metagenomics and culture.</title>
        <authorList>
            <person name="Gilroy R."/>
            <person name="Ravi A."/>
            <person name="Getino M."/>
            <person name="Pursley I."/>
            <person name="Horton D.L."/>
            <person name="Alikhan N.F."/>
            <person name="Baker D."/>
            <person name="Gharbi K."/>
            <person name="Hall N."/>
            <person name="Watson M."/>
            <person name="Adriaenssens E.M."/>
            <person name="Foster-Nyarko E."/>
            <person name="Jarju S."/>
            <person name="Secka A."/>
            <person name="Antonio M."/>
            <person name="Oren A."/>
            <person name="Chaudhuri R.R."/>
            <person name="La Ragione R."/>
            <person name="Hildebrand F."/>
            <person name="Pallen M.J."/>
        </authorList>
    </citation>
    <scope>NUCLEOTIDE SEQUENCE</scope>
    <source>
        <strain evidence="3">B2-22910</strain>
    </source>
</reference>
<keyword evidence="1" id="KW-0238">DNA-binding</keyword>
<dbReference type="Proteomes" id="UP000823603">
    <property type="component" value="Unassembled WGS sequence"/>
</dbReference>
<dbReference type="PANTHER" id="PTHR30204">
    <property type="entry name" value="REDOX-CYCLING DRUG-SENSING TRANSCRIPTIONAL ACTIVATOR SOXR"/>
    <property type="match status" value="1"/>
</dbReference>
<evidence type="ECO:0000313" key="3">
    <source>
        <dbReference type="EMBL" id="MBO8471905.1"/>
    </source>
</evidence>
<dbReference type="SMART" id="SM00422">
    <property type="entry name" value="HTH_MERR"/>
    <property type="match status" value="1"/>
</dbReference>
<dbReference type="InterPro" id="IPR009061">
    <property type="entry name" value="DNA-bd_dom_put_sf"/>
</dbReference>
<name>A0A9D9NG49_9BACT</name>
<gene>
    <name evidence="3" type="ORF">IAB82_08960</name>
</gene>
<dbReference type="InterPro" id="IPR047057">
    <property type="entry name" value="MerR_fam"/>
</dbReference>
<dbReference type="InterPro" id="IPR000551">
    <property type="entry name" value="MerR-type_HTH_dom"/>
</dbReference>
<dbReference type="PROSITE" id="PS50937">
    <property type="entry name" value="HTH_MERR_2"/>
    <property type="match status" value="1"/>
</dbReference>
<comment type="caution">
    <text evidence="3">The sequence shown here is derived from an EMBL/GenBank/DDBJ whole genome shotgun (WGS) entry which is preliminary data.</text>
</comment>
<protein>
    <submittedName>
        <fullName evidence="3">MerR family transcriptional regulator</fullName>
    </submittedName>
</protein>
<organism evidence="3 4">
    <name type="scientific">Candidatus Cryptobacteroides faecavium</name>
    <dbReference type="NCBI Taxonomy" id="2840762"/>
    <lineage>
        <taxon>Bacteria</taxon>
        <taxon>Pseudomonadati</taxon>
        <taxon>Bacteroidota</taxon>
        <taxon>Bacteroidia</taxon>
        <taxon>Bacteroidales</taxon>
        <taxon>Candidatus Cryptobacteroides</taxon>
    </lineage>
</organism>
<dbReference type="GO" id="GO:0003700">
    <property type="term" value="F:DNA-binding transcription factor activity"/>
    <property type="evidence" value="ECO:0007669"/>
    <property type="project" value="InterPro"/>
</dbReference>
<sequence>MEKTYYTIGEVAGLLGESVSLVRFWSRSFPLFIKPSRNAKGYRLYTAKDLDTFRLIRFLVRDCGFTLEGAARKMKEDRRPVESKVRAIELLKEVRSQLEEVKNML</sequence>
<evidence type="ECO:0000313" key="4">
    <source>
        <dbReference type="Proteomes" id="UP000823603"/>
    </source>
</evidence>
<proteinExistence type="predicted"/>
<dbReference type="SUPFAM" id="SSF46955">
    <property type="entry name" value="Putative DNA-binding domain"/>
    <property type="match status" value="1"/>
</dbReference>
<accession>A0A9D9NG49</accession>
<dbReference type="GO" id="GO:0003677">
    <property type="term" value="F:DNA binding"/>
    <property type="evidence" value="ECO:0007669"/>
    <property type="project" value="UniProtKB-KW"/>
</dbReference>
<dbReference type="Gene3D" id="1.10.1660.10">
    <property type="match status" value="1"/>
</dbReference>
<dbReference type="AlphaFoldDB" id="A0A9D9NG49"/>
<reference evidence="3" key="1">
    <citation type="submission" date="2020-10" db="EMBL/GenBank/DDBJ databases">
        <authorList>
            <person name="Gilroy R."/>
        </authorList>
    </citation>
    <scope>NUCLEOTIDE SEQUENCE</scope>
    <source>
        <strain evidence="3">B2-22910</strain>
    </source>
</reference>
<dbReference type="EMBL" id="JADIMB010000132">
    <property type="protein sequence ID" value="MBO8471905.1"/>
    <property type="molecule type" value="Genomic_DNA"/>
</dbReference>
<evidence type="ECO:0000256" key="1">
    <source>
        <dbReference type="ARBA" id="ARBA00023125"/>
    </source>
</evidence>
<dbReference type="PANTHER" id="PTHR30204:SF15">
    <property type="entry name" value="BLL5018 PROTEIN"/>
    <property type="match status" value="1"/>
</dbReference>
<evidence type="ECO:0000259" key="2">
    <source>
        <dbReference type="PROSITE" id="PS50937"/>
    </source>
</evidence>